<dbReference type="Gene3D" id="1.25.40.10">
    <property type="entry name" value="Tetratricopeptide repeat domain"/>
    <property type="match status" value="2"/>
</dbReference>
<sequence length="150" mass="17390">MEHREDGLKKRYETSNPEFCMNFHRIGMALNCYCYNAAIHGFCNIGEPEIAMQVLTEMKSCGINPDTHSYSILVEGFCRRGNIERGDIDIANKLLEEMINNKLAPNASSYESLIHGYSKNGSSEKALEVFQYYDRRQYFAKYCYLQLDRK</sequence>
<dbReference type="InterPro" id="IPR011990">
    <property type="entry name" value="TPR-like_helical_dom_sf"/>
</dbReference>
<gene>
    <name evidence="4" type="ORF">FPE_LOCUS21346</name>
</gene>
<accession>A0AAD1ZTF2</accession>
<name>A0AAD1ZTF2_9LAMI</name>
<reference evidence="4" key="1">
    <citation type="submission" date="2023-05" db="EMBL/GenBank/DDBJ databases">
        <authorList>
            <person name="Huff M."/>
        </authorList>
    </citation>
    <scope>NUCLEOTIDE SEQUENCE</scope>
</reference>
<organism evidence="4 5">
    <name type="scientific">Fraxinus pennsylvanica</name>
    <dbReference type="NCBI Taxonomy" id="56036"/>
    <lineage>
        <taxon>Eukaryota</taxon>
        <taxon>Viridiplantae</taxon>
        <taxon>Streptophyta</taxon>
        <taxon>Embryophyta</taxon>
        <taxon>Tracheophyta</taxon>
        <taxon>Spermatophyta</taxon>
        <taxon>Magnoliopsida</taxon>
        <taxon>eudicotyledons</taxon>
        <taxon>Gunneridae</taxon>
        <taxon>Pentapetalae</taxon>
        <taxon>asterids</taxon>
        <taxon>lamiids</taxon>
        <taxon>Lamiales</taxon>
        <taxon>Oleaceae</taxon>
        <taxon>Oleeae</taxon>
        <taxon>Fraxinus</taxon>
    </lineage>
</organism>
<feature type="repeat" description="PPR" evidence="3">
    <location>
        <begin position="31"/>
        <end position="65"/>
    </location>
</feature>
<dbReference type="Proteomes" id="UP000834106">
    <property type="component" value="Chromosome 13"/>
</dbReference>
<feature type="repeat" description="PPR" evidence="3">
    <location>
        <begin position="106"/>
        <end position="140"/>
    </location>
</feature>
<dbReference type="PROSITE" id="PS51375">
    <property type="entry name" value="PPR"/>
    <property type="match status" value="3"/>
</dbReference>
<protein>
    <recommendedName>
        <fullName evidence="6">Pentatricopeptide repeat-containing protein</fullName>
    </recommendedName>
</protein>
<comment type="similarity">
    <text evidence="1">Belongs to the PPR family. P subfamily.</text>
</comment>
<dbReference type="PANTHER" id="PTHR46128">
    <property type="entry name" value="MITOCHONDRIAL GROUP I INTRON SPLICING FACTOR CCM1"/>
    <property type="match status" value="1"/>
</dbReference>
<dbReference type="EMBL" id="OU503048">
    <property type="protein sequence ID" value="CAI9773916.1"/>
    <property type="molecule type" value="Genomic_DNA"/>
</dbReference>
<dbReference type="Pfam" id="PF01535">
    <property type="entry name" value="PPR"/>
    <property type="match status" value="1"/>
</dbReference>
<proteinExistence type="inferred from homology"/>
<dbReference type="Pfam" id="PF13041">
    <property type="entry name" value="PPR_2"/>
    <property type="match status" value="1"/>
</dbReference>
<dbReference type="PANTHER" id="PTHR46128:SF211">
    <property type="entry name" value="PENTACOTRIPEPTIDE-REPEAT REGION OF PRORP DOMAIN-CONTAINING PROTEIN"/>
    <property type="match status" value="1"/>
</dbReference>
<evidence type="ECO:0000313" key="5">
    <source>
        <dbReference type="Proteomes" id="UP000834106"/>
    </source>
</evidence>
<feature type="repeat" description="PPR" evidence="3">
    <location>
        <begin position="66"/>
        <end position="105"/>
    </location>
</feature>
<dbReference type="NCBIfam" id="TIGR00756">
    <property type="entry name" value="PPR"/>
    <property type="match status" value="2"/>
</dbReference>
<evidence type="ECO:0000313" key="4">
    <source>
        <dbReference type="EMBL" id="CAI9773916.1"/>
    </source>
</evidence>
<evidence type="ECO:0000256" key="1">
    <source>
        <dbReference type="ARBA" id="ARBA00007626"/>
    </source>
</evidence>
<dbReference type="AlphaFoldDB" id="A0AAD1ZTF2"/>
<evidence type="ECO:0000256" key="3">
    <source>
        <dbReference type="PROSITE-ProRule" id="PRU00708"/>
    </source>
</evidence>
<evidence type="ECO:0000256" key="2">
    <source>
        <dbReference type="ARBA" id="ARBA00022737"/>
    </source>
</evidence>
<keyword evidence="2" id="KW-0677">Repeat</keyword>
<dbReference type="InterPro" id="IPR002885">
    <property type="entry name" value="PPR_rpt"/>
</dbReference>
<dbReference type="InterPro" id="IPR050872">
    <property type="entry name" value="PPR_P_subfamily"/>
</dbReference>
<evidence type="ECO:0008006" key="6">
    <source>
        <dbReference type="Google" id="ProtNLM"/>
    </source>
</evidence>
<keyword evidence="5" id="KW-1185">Reference proteome</keyword>